<dbReference type="OrthoDB" id="9799835at2"/>
<evidence type="ECO:0000313" key="6">
    <source>
        <dbReference type="EMBL" id="SJZ55150.1"/>
    </source>
</evidence>
<keyword evidence="5" id="KW-0175">Coiled coil</keyword>
<accession>A0A1T4LK75</accession>
<dbReference type="PANTHER" id="PTHR33175">
    <property type="entry name" value="DNA-BINDING PROTEIN HU"/>
    <property type="match status" value="1"/>
</dbReference>
<dbReference type="GO" id="GO:0030527">
    <property type="term" value="F:structural constituent of chromatin"/>
    <property type="evidence" value="ECO:0007669"/>
    <property type="project" value="InterPro"/>
</dbReference>
<dbReference type="PANTHER" id="PTHR33175:SF2">
    <property type="entry name" value="INTEGRATION HOST FACTOR SUBUNIT ALPHA"/>
    <property type="match status" value="1"/>
</dbReference>
<evidence type="ECO:0000256" key="5">
    <source>
        <dbReference type="SAM" id="Coils"/>
    </source>
</evidence>
<dbReference type="GO" id="GO:0005829">
    <property type="term" value="C:cytosol"/>
    <property type="evidence" value="ECO:0007669"/>
    <property type="project" value="TreeGrafter"/>
</dbReference>
<protein>
    <submittedName>
        <fullName evidence="6">Integration host factor subunit beta</fullName>
    </submittedName>
</protein>
<dbReference type="SMART" id="SM00411">
    <property type="entry name" value="BHL"/>
    <property type="match status" value="1"/>
</dbReference>
<keyword evidence="7" id="KW-1185">Reference proteome</keyword>
<dbReference type="InterPro" id="IPR010992">
    <property type="entry name" value="IHF-like_DNA-bd_dom_sf"/>
</dbReference>
<proteinExistence type="inferred from homology"/>
<dbReference type="InterPro" id="IPR000119">
    <property type="entry name" value="Hist_DNA-bd"/>
</dbReference>
<dbReference type="AlphaFoldDB" id="A0A1T4LK75"/>
<dbReference type="EMBL" id="FUXC01000002">
    <property type="protein sequence ID" value="SJZ55150.1"/>
    <property type="molecule type" value="Genomic_DNA"/>
</dbReference>
<dbReference type="CDD" id="cd13836">
    <property type="entry name" value="IHF_B"/>
    <property type="match status" value="1"/>
</dbReference>
<reference evidence="6 7" key="1">
    <citation type="submission" date="2017-02" db="EMBL/GenBank/DDBJ databases">
        <authorList>
            <person name="Peterson S.W."/>
        </authorList>
    </citation>
    <scope>NUCLEOTIDE SEQUENCE [LARGE SCALE GENOMIC DNA]</scope>
    <source>
        <strain evidence="6 7">ATCC BAA-909</strain>
    </source>
</reference>
<dbReference type="Gene3D" id="4.10.520.10">
    <property type="entry name" value="IHF-like DNA-binding proteins"/>
    <property type="match status" value="1"/>
</dbReference>
<evidence type="ECO:0000256" key="4">
    <source>
        <dbReference type="RuleBase" id="RU003939"/>
    </source>
</evidence>
<evidence type="ECO:0000313" key="7">
    <source>
        <dbReference type="Proteomes" id="UP000190395"/>
    </source>
</evidence>
<organism evidence="6 7">
    <name type="scientific">Treponema berlinense</name>
    <dbReference type="NCBI Taxonomy" id="225004"/>
    <lineage>
        <taxon>Bacteria</taxon>
        <taxon>Pseudomonadati</taxon>
        <taxon>Spirochaetota</taxon>
        <taxon>Spirochaetia</taxon>
        <taxon>Spirochaetales</taxon>
        <taxon>Treponemataceae</taxon>
        <taxon>Treponema</taxon>
    </lineage>
</organism>
<evidence type="ECO:0000256" key="2">
    <source>
        <dbReference type="ARBA" id="ARBA00010529"/>
    </source>
</evidence>
<evidence type="ECO:0000256" key="1">
    <source>
        <dbReference type="ARBA" id="ARBA00003819"/>
    </source>
</evidence>
<dbReference type="STRING" id="225004.SAMN02745152_00573"/>
<feature type="coiled-coil region" evidence="5">
    <location>
        <begin position="16"/>
        <end position="50"/>
    </location>
</feature>
<dbReference type="PRINTS" id="PR01727">
    <property type="entry name" value="DNABINDINGHU"/>
</dbReference>
<evidence type="ECO:0000256" key="3">
    <source>
        <dbReference type="ARBA" id="ARBA00023125"/>
    </source>
</evidence>
<comment type="similarity">
    <text evidence="2 4">Belongs to the bacterial histone-like protein family.</text>
</comment>
<dbReference type="InterPro" id="IPR020816">
    <property type="entry name" value="Histone-like_DNA-bd_CS"/>
</dbReference>
<dbReference type="GO" id="GO:0003677">
    <property type="term" value="F:DNA binding"/>
    <property type="evidence" value="ECO:0007669"/>
    <property type="project" value="UniProtKB-KW"/>
</dbReference>
<dbReference type="GeneID" id="303366841"/>
<dbReference type="Pfam" id="PF00216">
    <property type="entry name" value="Bac_DNA_binding"/>
    <property type="match status" value="1"/>
</dbReference>
<sequence length="108" mass="12149">MSAKKVTKYDLVESVYQKTQCEKKIVQDVVEQLLDELKNALKEGNTIELRGFGTFEPRLRKGRSKARNPKTGEQLTVAPHFVAAFRAGQELKKSLWDLPVSETSAVAE</sequence>
<keyword evidence="3" id="KW-0238">DNA-binding</keyword>
<dbReference type="RefSeq" id="WP_078930321.1">
    <property type="nucleotide sequence ID" value="NZ_CAMCOW010000017.1"/>
</dbReference>
<dbReference type="PROSITE" id="PS00045">
    <property type="entry name" value="HISTONE_LIKE"/>
    <property type="match status" value="1"/>
</dbReference>
<dbReference type="SUPFAM" id="SSF47729">
    <property type="entry name" value="IHF-like DNA-binding proteins"/>
    <property type="match status" value="1"/>
</dbReference>
<comment type="function">
    <text evidence="1">Histone-like DNA-binding protein which is capable of wrapping DNA to stabilize it, and thus to prevent its denaturation under extreme environmental conditions.</text>
</comment>
<gene>
    <name evidence="6" type="ORF">SAMN02745152_00573</name>
</gene>
<name>A0A1T4LK75_9SPIR</name>
<dbReference type="Proteomes" id="UP000190395">
    <property type="component" value="Unassembled WGS sequence"/>
</dbReference>